<dbReference type="Gene3D" id="3.10.620.30">
    <property type="match status" value="1"/>
</dbReference>
<evidence type="ECO:0000313" key="2">
    <source>
        <dbReference type="EMBL" id="MBR0653972.1"/>
    </source>
</evidence>
<dbReference type="PANTHER" id="PTHR33490:SF1">
    <property type="entry name" value="SLL1233 PROTEIN"/>
    <property type="match status" value="1"/>
</dbReference>
<evidence type="ECO:0000313" key="3">
    <source>
        <dbReference type="Proteomes" id="UP001196068"/>
    </source>
</evidence>
<dbReference type="SMART" id="SM00460">
    <property type="entry name" value="TGc"/>
    <property type="match status" value="1"/>
</dbReference>
<dbReference type="Pfam" id="PF08379">
    <property type="entry name" value="Bact_transglu_N"/>
    <property type="match status" value="1"/>
</dbReference>
<proteinExistence type="predicted"/>
<dbReference type="InterPro" id="IPR002931">
    <property type="entry name" value="Transglutaminase-like"/>
</dbReference>
<feature type="domain" description="Transglutaminase-like" evidence="1">
    <location>
        <begin position="179"/>
        <end position="246"/>
    </location>
</feature>
<accession>A0AAF1JVE4</accession>
<sequence>MNRIRVTHRTTYRYARPVRLLQHRLMVRPQDSHDLRLLEATLDIAPAPESTRWAHDVFGNSICLLNWDEDARTERLDITSTLALQHFPGGSGLPAATLDPGAELYPFSYASDEAADVARLRERHLPDEARVVDAWARRFLGDKGESRTLDMLAAMTRTIHDEFKYEAREEEGTNPATVTLATGVGTCRDFALLMMEAARALGFAARFVTGYLYEEDDVETHGGGATHAWCSIYLPGAGWVEYDPTNGLIAGANLIRVAVTRTPEQAIPVGGGFVGGERDSLGLEVDVSVEPDQSKRAEC</sequence>
<dbReference type="RefSeq" id="WP_211872678.1">
    <property type="nucleotide sequence ID" value="NZ_JAAEDH010000002.1"/>
</dbReference>
<dbReference type="Proteomes" id="UP001196068">
    <property type="component" value="Unassembled WGS sequence"/>
</dbReference>
<reference evidence="2" key="2">
    <citation type="journal article" date="2021" name="Syst. Appl. Microbiol.">
        <title>Roseomonas hellenica sp. nov., isolated from roots of wild-growing Alkanna tinctoria.</title>
        <authorList>
            <person name="Rat A."/>
            <person name="Naranjo H.D."/>
            <person name="Lebbe L."/>
            <person name="Cnockaert M."/>
            <person name="Krigas N."/>
            <person name="Grigoriadou K."/>
            <person name="Maloupa E."/>
            <person name="Willems A."/>
        </authorList>
    </citation>
    <scope>NUCLEOTIDE SEQUENCE</scope>
    <source>
        <strain evidence="2">LMG 28251</strain>
    </source>
</reference>
<dbReference type="PANTHER" id="PTHR33490">
    <property type="entry name" value="BLR5614 PROTEIN-RELATED"/>
    <property type="match status" value="1"/>
</dbReference>
<dbReference type="EMBL" id="JAAEDH010000002">
    <property type="protein sequence ID" value="MBR0653972.1"/>
    <property type="molecule type" value="Genomic_DNA"/>
</dbReference>
<dbReference type="InterPro" id="IPR038765">
    <property type="entry name" value="Papain-like_cys_pep_sf"/>
</dbReference>
<protein>
    <submittedName>
        <fullName evidence="2">Transglutaminase family protein</fullName>
    </submittedName>
</protein>
<keyword evidence="3" id="KW-1185">Reference proteome</keyword>
<dbReference type="Pfam" id="PF01841">
    <property type="entry name" value="Transglut_core"/>
    <property type="match status" value="1"/>
</dbReference>
<reference evidence="2" key="1">
    <citation type="submission" date="2020-01" db="EMBL/GenBank/DDBJ databases">
        <authorList>
            <person name="Rat A."/>
        </authorList>
    </citation>
    <scope>NUCLEOTIDE SEQUENCE</scope>
    <source>
        <strain evidence="2">LMG 28251</strain>
    </source>
</reference>
<dbReference type="AlphaFoldDB" id="A0AAF1JVE4"/>
<gene>
    <name evidence="2" type="ORF">GXW79_02655</name>
</gene>
<evidence type="ECO:0000259" key="1">
    <source>
        <dbReference type="SMART" id="SM00460"/>
    </source>
</evidence>
<name>A0AAF1JVE4_9PROT</name>
<comment type="caution">
    <text evidence="2">The sequence shown here is derived from an EMBL/GenBank/DDBJ whole genome shotgun (WGS) entry which is preliminary data.</text>
</comment>
<dbReference type="SUPFAM" id="SSF54001">
    <property type="entry name" value="Cysteine proteinases"/>
    <property type="match status" value="1"/>
</dbReference>
<dbReference type="InterPro" id="IPR013589">
    <property type="entry name" value="Bac_transglu_N"/>
</dbReference>
<organism evidence="2 3">
    <name type="scientific">Plastoroseomonas arctica</name>
    <dbReference type="NCBI Taxonomy" id="1509237"/>
    <lineage>
        <taxon>Bacteria</taxon>
        <taxon>Pseudomonadati</taxon>
        <taxon>Pseudomonadota</taxon>
        <taxon>Alphaproteobacteria</taxon>
        <taxon>Acetobacterales</taxon>
        <taxon>Acetobacteraceae</taxon>
        <taxon>Plastoroseomonas</taxon>
    </lineage>
</organism>